<dbReference type="Proteomes" id="UP000305095">
    <property type="component" value="Unassembled WGS sequence"/>
</dbReference>
<proteinExistence type="predicted"/>
<gene>
    <name evidence="3" type="ORF">FDV58_41035</name>
</gene>
<evidence type="ECO:0000313" key="3">
    <source>
        <dbReference type="EMBL" id="TKV70889.1"/>
    </source>
</evidence>
<name>A0A4U6RAQ0_BRAEL</name>
<evidence type="ECO:0000256" key="1">
    <source>
        <dbReference type="SAM" id="SignalP"/>
    </source>
</evidence>
<protein>
    <recommendedName>
        <fullName evidence="2">Pilus formation protein N-terminal domain-containing protein</fullName>
    </recommendedName>
</protein>
<dbReference type="InterPro" id="IPR032789">
    <property type="entry name" value="T2SS-T3SS_pil_N"/>
</dbReference>
<keyword evidence="1" id="KW-0732">Signal</keyword>
<feature type="chain" id="PRO_5020930121" description="Pilus formation protein N-terminal domain-containing protein" evidence="1">
    <location>
        <begin position="29"/>
        <end position="116"/>
    </location>
</feature>
<feature type="signal peptide" evidence="1">
    <location>
        <begin position="1"/>
        <end position="28"/>
    </location>
</feature>
<feature type="domain" description="Pilus formation protein N-terminal" evidence="2">
    <location>
        <begin position="31"/>
        <end position="98"/>
    </location>
</feature>
<accession>A0A4U6RAQ0</accession>
<organism evidence="3 4">
    <name type="scientific">Bradyrhizobium elkanii</name>
    <dbReference type="NCBI Taxonomy" id="29448"/>
    <lineage>
        <taxon>Bacteria</taxon>
        <taxon>Pseudomonadati</taxon>
        <taxon>Pseudomonadota</taxon>
        <taxon>Alphaproteobacteria</taxon>
        <taxon>Hyphomicrobiales</taxon>
        <taxon>Nitrobacteraceae</taxon>
        <taxon>Bradyrhizobium</taxon>
    </lineage>
</organism>
<dbReference type="EMBL" id="SZZP01000058">
    <property type="protein sequence ID" value="TKV70889.1"/>
    <property type="molecule type" value="Genomic_DNA"/>
</dbReference>
<dbReference type="Pfam" id="PF13629">
    <property type="entry name" value="T2SS-T3SS_pil_N"/>
    <property type="match status" value="1"/>
</dbReference>
<evidence type="ECO:0000259" key="2">
    <source>
        <dbReference type="Pfam" id="PF13629"/>
    </source>
</evidence>
<sequence>MIVIKRLGVLGSAVALIFFASTCSSCVADQAIILGLGASTALRLEQEFKTILIGDPNIVDILERSDRSVILQTLHLGATNVIFLDARSIVIANFRILVCKTGANPIAYSDDPDCRQ</sequence>
<comment type="caution">
    <text evidence="3">The sequence shown here is derived from an EMBL/GenBank/DDBJ whole genome shotgun (WGS) entry which is preliminary data.</text>
</comment>
<dbReference type="AlphaFoldDB" id="A0A4U6RAQ0"/>
<evidence type="ECO:0000313" key="4">
    <source>
        <dbReference type="Proteomes" id="UP000305095"/>
    </source>
</evidence>
<reference evidence="3 4" key="1">
    <citation type="submission" date="2019-05" db="EMBL/GenBank/DDBJ databases">
        <title>Draft Genome of Bradyrhizobium elkanii strain SEMIA 938, Used in Commercial Inoculants for Lupinus spp. in Brazil.</title>
        <authorList>
            <person name="Hungria M."/>
            <person name="Delamuta J.R.M."/>
            <person name="Ribeiro R.A."/>
            <person name="Nogueira M.A."/>
        </authorList>
    </citation>
    <scope>NUCLEOTIDE SEQUENCE [LARGE SCALE GENOMIC DNA]</scope>
    <source>
        <strain evidence="3 4">Semia 938</strain>
    </source>
</reference>